<evidence type="ECO:0000313" key="1">
    <source>
        <dbReference type="EMBL" id="MBC5843435.1"/>
    </source>
</evidence>
<dbReference type="EMBL" id="JACRUL010000004">
    <property type="protein sequence ID" value="MBC5843435.1"/>
    <property type="molecule type" value="Genomic_DNA"/>
</dbReference>
<comment type="caution">
    <text evidence="1">The sequence shown here is derived from an EMBL/GenBank/DDBJ whole genome shotgun (WGS) entry which is preliminary data.</text>
</comment>
<sequence>MKNFFGTVTENVIEGATIVTEAIKDNSAKAYVASAEIVEDANDKIHTYSDKILLQKEIKNMESRQVQLMNEFGAITIEHYVNSDSLHKAFLTTKAVSTIVEEYKENKSKIVLIEKKLKKISN</sequence>
<gene>
    <name evidence="1" type="ORF">H8R25_03155</name>
</gene>
<dbReference type="RefSeq" id="WP_187017127.1">
    <property type="nucleotide sequence ID" value="NZ_JACRUK010000004.1"/>
</dbReference>
<keyword evidence="2" id="KW-1185">Reference proteome</keyword>
<accession>A0A923MYF6</accession>
<reference evidence="1 2" key="1">
    <citation type="submission" date="2020-08" db="EMBL/GenBank/DDBJ databases">
        <title>Description of novel Flavobacterium F-392 isolate.</title>
        <authorList>
            <person name="Saticioglu I.B."/>
            <person name="Duman M."/>
            <person name="Altun S."/>
        </authorList>
    </citation>
    <scope>NUCLEOTIDE SEQUENCE [LARGE SCALE GENOMIC DNA]</scope>
    <source>
        <strain evidence="1 2">F-392</strain>
    </source>
</reference>
<evidence type="ECO:0000313" key="2">
    <source>
        <dbReference type="Proteomes" id="UP000641454"/>
    </source>
</evidence>
<dbReference type="AlphaFoldDB" id="A0A923MYF6"/>
<protein>
    <submittedName>
        <fullName evidence="1">Uncharacterized protein</fullName>
    </submittedName>
</protein>
<dbReference type="Proteomes" id="UP000641454">
    <property type="component" value="Unassembled WGS sequence"/>
</dbReference>
<name>A0A923MYF6_9FLAO</name>
<organism evidence="1 2">
    <name type="scientific">Flavobacterium muglaense</name>
    <dbReference type="NCBI Taxonomy" id="2764716"/>
    <lineage>
        <taxon>Bacteria</taxon>
        <taxon>Pseudomonadati</taxon>
        <taxon>Bacteroidota</taxon>
        <taxon>Flavobacteriia</taxon>
        <taxon>Flavobacteriales</taxon>
        <taxon>Flavobacteriaceae</taxon>
        <taxon>Flavobacterium</taxon>
    </lineage>
</organism>
<proteinExistence type="predicted"/>